<dbReference type="GO" id="GO:0016788">
    <property type="term" value="F:hydrolase activity, acting on ester bonds"/>
    <property type="evidence" value="ECO:0007669"/>
    <property type="project" value="TreeGrafter"/>
</dbReference>
<evidence type="ECO:0000259" key="1">
    <source>
        <dbReference type="Pfam" id="PF00149"/>
    </source>
</evidence>
<dbReference type="GO" id="GO:0005737">
    <property type="term" value="C:cytoplasm"/>
    <property type="evidence" value="ECO:0007669"/>
    <property type="project" value="TreeGrafter"/>
</dbReference>
<dbReference type="InterPro" id="IPR004843">
    <property type="entry name" value="Calcineurin-like_PHP"/>
</dbReference>
<accession>A0AAD5M639</accession>
<sequence>MHDCNEAKMTEFVNELLDVEQPDFVVFSGDNDQTFVAKFRLRAMQAVVEPVEARQIPYAMIFGNHDDENGFSRDALVEIAMSGPHSYTQRGPRDVAGVGNYEVEVFAPANSQWGAHEACVFRLYFLDSHAYPDNQAFPFISSVYDWIKPNQIEYYRRLSASHINANNSVPAIMFFHIPLVEYAANAESRTSGEKLEGVASSDVNTNLFSALVEVGDVKATFAGHDHVNEYCYLREGIQLCYGGGVGLGEAYGRRDFPRRARTIEWSMDANGQRTIISWKRHFGDLNSRHNVELLYEDA</sequence>
<dbReference type="PANTHER" id="PTHR32440:SF0">
    <property type="entry name" value="PHOSPHATASE DCR2-RELATED"/>
    <property type="match status" value="1"/>
</dbReference>
<dbReference type="Pfam" id="PF00149">
    <property type="entry name" value="Metallophos"/>
    <property type="match status" value="1"/>
</dbReference>
<feature type="domain" description="Calcineurin-like phosphoesterase" evidence="1">
    <location>
        <begin position="5"/>
        <end position="227"/>
    </location>
</feature>
<reference evidence="2" key="1">
    <citation type="submission" date="2021-12" db="EMBL/GenBank/DDBJ databases">
        <title>Prjna785345.</title>
        <authorList>
            <person name="Rujirawat T."/>
            <person name="Krajaejun T."/>
        </authorList>
    </citation>
    <scope>NUCLEOTIDE SEQUENCE</scope>
    <source>
        <strain evidence="2">Pi057C3</strain>
    </source>
</reference>
<gene>
    <name evidence="2" type="ORF">P43SY_001599</name>
</gene>
<dbReference type="PANTHER" id="PTHR32440">
    <property type="entry name" value="PHOSPHATASE DCR2-RELATED-RELATED"/>
    <property type="match status" value="1"/>
</dbReference>
<dbReference type="InterPro" id="IPR029052">
    <property type="entry name" value="Metallo-depent_PP-like"/>
</dbReference>
<dbReference type="Gene3D" id="3.60.21.10">
    <property type="match status" value="1"/>
</dbReference>
<evidence type="ECO:0000313" key="3">
    <source>
        <dbReference type="Proteomes" id="UP001209570"/>
    </source>
</evidence>
<dbReference type="AlphaFoldDB" id="A0AAD5M639"/>
<organism evidence="2 3">
    <name type="scientific">Pythium insidiosum</name>
    <name type="common">Pythiosis disease agent</name>
    <dbReference type="NCBI Taxonomy" id="114742"/>
    <lineage>
        <taxon>Eukaryota</taxon>
        <taxon>Sar</taxon>
        <taxon>Stramenopiles</taxon>
        <taxon>Oomycota</taxon>
        <taxon>Peronosporomycetes</taxon>
        <taxon>Pythiales</taxon>
        <taxon>Pythiaceae</taxon>
        <taxon>Pythium</taxon>
    </lineage>
</organism>
<keyword evidence="3" id="KW-1185">Reference proteome</keyword>
<dbReference type="CDD" id="cd07383">
    <property type="entry name" value="MPP_Dcr2"/>
    <property type="match status" value="1"/>
</dbReference>
<dbReference type="EMBL" id="JAKCXM010000039">
    <property type="protein sequence ID" value="KAJ0405867.1"/>
    <property type="molecule type" value="Genomic_DNA"/>
</dbReference>
<name>A0AAD5M639_PYTIN</name>
<dbReference type="SUPFAM" id="SSF56300">
    <property type="entry name" value="Metallo-dependent phosphatases"/>
    <property type="match status" value="1"/>
</dbReference>
<proteinExistence type="predicted"/>
<dbReference type="Proteomes" id="UP001209570">
    <property type="component" value="Unassembled WGS sequence"/>
</dbReference>
<evidence type="ECO:0000313" key="2">
    <source>
        <dbReference type="EMBL" id="KAJ0405867.1"/>
    </source>
</evidence>
<comment type="caution">
    <text evidence="2">The sequence shown here is derived from an EMBL/GenBank/DDBJ whole genome shotgun (WGS) entry which is preliminary data.</text>
</comment>
<protein>
    <recommendedName>
        <fullName evidence="1">Calcineurin-like phosphoesterase domain-containing protein</fullName>
    </recommendedName>
</protein>